<evidence type="ECO:0000256" key="1">
    <source>
        <dbReference type="SAM" id="SignalP"/>
    </source>
</evidence>
<dbReference type="EMBL" id="JAFHKU010000133">
    <property type="protein sequence ID" value="MBN3560028.1"/>
    <property type="molecule type" value="Genomic_DNA"/>
</dbReference>
<name>A0AA41A0W4_9SPHN</name>
<dbReference type="Proteomes" id="UP000704529">
    <property type="component" value="Unassembled WGS sequence"/>
</dbReference>
<organism evidence="3 5">
    <name type="scientific">Sphingomonas yabuuchiae</name>
    <dbReference type="NCBI Taxonomy" id="172044"/>
    <lineage>
        <taxon>Bacteria</taxon>
        <taxon>Pseudomonadati</taxon>
        <taxon>Pseudomonadota</taxon>
        <taxon>Alphaproteobacteria</taxon>
        <taxon>Sphingomonadales</taxon>
        <taxon>Sphingomonadaceae</taxon>
        <taxon>Sphingomonas</taxon>
    </lineage>
</organism>
<dbReference type="Proteomes" id="UP000584663">
    <property type="component" value="Unassembled WGS sequence"/>
</dbReference>
<feature type="chain" id="PRO_5041257063" evidence="1">
    <location>
        <begin position="19"/>
        <end position="88"/>
    </location>
</feature>
<evidence type="ECO:0000313" key="4">
    <source>
        <dbReference type="Proteomes" id="UP000584663"/>
    </source>
</evidence>
<protein>
    <submittedName>
        <fullName evidence="3">Uncharacterized protein</fullName>
    </submittedName>
</protein>
<evidence type="ECO:0000313" key="5">
    <source>
        <dbReference type="Proteomes" id="UP000704529"/>
    </source>
</evidence>
<dbReference type="EMBL" id="JACHNX010000001">
    <property type="protein sequence ID" value="MBB4608360.1"/>
    <property type="molecule type" value="Genomic_DNA"/>
</dbReference>
<keyword evidence="4" id="KW-1185">Reference proteome</keyword>
<keyword evidence="1" id="KW-0732">Signal</keyword>
<proteinExistence type="predicted"/>
<reference evidence="3" key="2">
    <citation type="submission" date="2021-01" db="EMBL/GenBank/DDBJ databases">
        <title>Genome Sequencing of Type Strains.</title>
        <authorList>
            <person name="Lemaire J.F."/>
            <person name="Inderbitzin P."/>
            <person name="Collins S.B."/>
            <person name="Wespe N."/>
            <person name="Knight-Connoni V."/>
        </authorList>
    </citation>
    <scope>NUCLEOTIDE SEQUENCE</scope>
    <source>
        <strain evidence="3">DSM 14562</strain>
    </source>
</reference>
<evidence type="ECO:0000313" key="2">
    <source>
        <dbReference type="EMBL" id="MBB4608360.1"/>
    </source>
</evidence>
<evidence type="ECO:0000313" key="3">
    <source>
        <dbReference type="EMBL" id="MBN3560028.1"/>
    </source>
</evidence>
<sequence>MMFALLAAAAALSAPSSAPSPREEAVRPAAAAVETAALPTTPTAAAKPTRYCFLNVEEDHIMRGKVCMTRKQWLWRGVDPLTYIGRTK</sequence>
<reference evidence="2 4" key="1">
    <citation type="submission" date="2020-08" db="EMBL/GenBank/DDBJ databases">
        <title>Genomic Encyclopedia of Type Strains, Phase IV (KMG-IV): sequencing the most valuable type-strain genomes for metagenomic binning, comparative biology and taxonomic classification.</title>
        <authorList>
            <person name="Goeker M."/>
        </authorList>
    </citation>
    <scope>NUCLEOTIDE SEQUENCE [LARGE SCALE GENOMIC DNA]</scope>
    <source>
        <strain evidence="2 4">DSM 14562</strain>
    </source>
</reference>
<dbReference type="AlphaFoldDB" id="A0AA41A0W4"/>
<gene>
    <name evidence="2" type="ORF">GGQ89_000548</name>
    <name evidence="3" type="ORF">JYA60_17530</name>
</gene>
<comment type="caution">
    <text evidence="3">The sequence shown here is derived from an EMBL/GenBank/DDBJ whole genome shotgun (WGS) entry which is preliminary data.</text>
</comment>
<feature type="signal peptide" evidence="1">
    <location>
        <begin position="1"/>
        <end position="18"/>
    </location>
</feature>
<accession>A0AA41A0W4</accession>
<dbReference type="RefSeq" id="WP_184103850.1">
    <property type="nucleotide sequence ID" value="NZ_JACHNX010000001.1"/>
</dbReference>